<dbReference type="Proteomes" id="UP000694888">
    <property type="component" value="Unplaced"/>
</dbReference>
<organism evidence="2 3">
    <name type="scientific">Aplysia californica</name>
    <name type="common">California sea hare</name>
    <dbReference type="NCBI Taxonomy" id="6500"/>
    <lineage>
        <taxon>Eukaryota</taxon>
        <taxon>Metazoa</taxon>
        <taxon>Spiralia</taxon>
        <taxon>Lophotrochozoa</taxon>
        <taxon>Mollusca</taxon>
        <taxon>Gastropoda</taxon>
        <taxon>Heterobranchia</taxon>
        <taxon>Euthyneura</taxon>
        <taxon>Tectipleura</taxon>
        <taxon>Aplysiida</taxon>
        <taxon>Aplysioidea</taxon>
        <taxon>Aplysiidae</taxon>
        <taxon>Aplysia</taxon>
    </lineage>
</organism>
<feature type="domain" description="PiggyBac transposable element-derived protein" evidence="1">
    <location>
        <begin position="7"/>
        <end position="311"/>
    </location>
</feature>
<accession>A0ABM0JNF1</accession>
<gene>
    <name evidence="3" type="primary">LOC101852093</name>
</gene>
<evidence type="ECO:0000313" key="3">
    <source>
        <dbReference type="RefSeq" id="XP_005097783.1"/>
    </source>
</evidence>
<sequence length="442" mass="52193">MEITVVKNSYREYWESDGVNFLSETPGFRKVLTRDRFLTLWTFLHIVDERDPELNKNDKIYKVRPFLSTLLEKFKHHYKPKQFLSLDEGMIPTKNRLAIKQYIKDKPIKFGIKSFILCEGDTGYILSSEIYTGREEQAVDGLGVVGNIVYRLLLAGECENKKHILTMDRYYNSVDLFKYLLREQNTFAVGTAMTNRKHYPKTLIRKKMNKRGDYEFVCQGSLVAMVWMDRRPINFLSTCHDPTLFQHARRRNKDGTQENVVMPQLVKDYNSFMGGTDKNDQMARLNKTRRHYRWPRRLFMKFVMWAVYNAYVLFQNVDPEKAKKYTLRNFLNEYCLALVGEYRTAAVQRPREIEGQELPLRLQNVGLHFPEIGVDDTGNHLCAVCSYKHQKFRKENPAVPYKDCPVKAVKSNVKCGYCNRHLCIKKGSTCWKDWHTKSEYWR</sequence>
<dbReference type="Pfam" id="PF13843">
    <property type="entry name" value="DDE_Tnp_1_7"/>
    <property type="match status" value="1"/>
</dbReference>
<evidence type="ECO:0000313" key="2">
    <source>
        <dbReference type="Proteomes" id="UP000694888"/>
    </source>
</evidence>
<evidence type="ECO:0000259" key="1">
    <source>
        <dbReference type="Pfam" id="PF13843"/>
    </source>
</evidence>
<dbReference type="PANTHER" id="PTHR46599:SF3">
    <property type="entry name" value="PIGGYBAC TRANSPOSABLE ELEMENT-DERIVED PROTEIN 4"/>
    <property type="match status" value="1"/>
</dbReference>
<reference evidence="3" key="1">
    <citation type="submission" date="2025-08" db="UniProtKB">
        <authorList>
            <consortium name="RefSeq"/>
        </authorList>
    </citation>
    <scope>IDENTIFICATION</scope>
</reference>
<dbReference type="GeneID" id="101852093"/>
<dbReference type="InterPro" id="IPR029526">
    <property type="entry name" value="PGBD"/>
</dbReference>
<proteinExistence type="predicted"/>
<name>A0ABM0JNF1_APLCA</name>
<dbReference type="RefSeq" id="XP_005097783.1">
    <property type="nucleotide sequence ID" value="XM_005097726.1"/>
</dbReference>
<protein>
    <submittedName>
        <fullName evidence="3">PiggyBac transposable element-derived protein 4-like</fullName>
    </submittedName>
</protein>
<dbReference type="PANTHER" id="PTHR46599">
    <property type="entry name" value="PIGGYBAC TRANSPOSABLE ELEMENT-DERIVED PROTEIN 4"/>
    <property type="match status" value="1"/>
</dbReference>
<keyword evidence="2" id="KW-1185">Reference proteome</keyword>